<proteinExistence type="predicted"/>
<evidence type="ECO:0000313" key="3">
    <source>
        <dbReference type="Proteomes" id="UP000241238"/>
    </source>
</evidence>
<name>A0ABN5JGY0_FUSVA</name>
<organism evidence="2 3">
    <name type="scientific">Fusobacterium varium ATCC 27725</name>
    <dbReference type="NCBI Taxonomy" id="469618"/>
    <lineage>
        <taxon>Bacteria</taxon>
        <taxon>Fusobacteriati</taxon>
        <taxon>Fusobacteriota</taxon>
        <taxon>Fusobacteriia</taxon>
        <taxon>Fusobacteriales</taxon>
        <taxon>Fusobacteriaceae</taxon>
        <taxon>Fusobacterium</taxon>
    </lineage>
</organism>
<dbReference type="Proteomes" id="UP000241238">
    <property type="component" value="Chromosome"/>
</dbReference>
<gene>
    <name evidence="2" type="ORF">C4N18_08975</name>
</gene>
<dbReference type="Gene3D" id="1.10.510.10">
    <property type="entry name" value="Transferase(Phosphotransferase) domain 1"/>
    <property type="match status" value="1"/>
</dbReference>
<evidence type="ECO:0000313" key="2">
    <source>
        <dbReference type="EMBL" id="AVQ31342.1"/>
    </source>
</evidence>
<dbReference type="InterPro" id="IPR009330">
    <property type="entry name" value="LipoPS_heptP_kinase"/>
</dbReference>
<keyword evidence="3" id="KW-1185">Reference proteome</keyword>
<dbReference type="PROSITE" id="PS50011">
    <property type="entry name" value="PROTEIN_KINASE_DOM"/>
    <property type="match status" value="1"/>
</dbReference>
<dbReference type="Pfam" id="PF06176">
    <property type="entry name" value="WaaY"/>
    <property type="match status" value="1"/>
</dbReference>
<reference evidence="3" key="1">
    <citation type="journal article" date="2018" name="MSphere">
        <title>Fusobacterium Genomics Using MinION and Illumina Sequencing Enables Genome Completion and Correction.</title>
        <authorList>
            <person name="Todd S.M."/>
            <person name="Settlage R.E."/>
            <person name="Lahmers K.K."/>
            <person name="Slade D.J."/>
        </authorList>
    </citation>
    <scope>NUCLEOTIDE SEQUENCE [LARGE SCALE GENOMIC DNA]</scope>
    <source>
        <strain evidence="3">ATCC 27725</strain>
    </source>
</reference>
<evidence type="ECO:0000259" key="1">
    <source>
        <dbReference type="PROSITE" id="PS50011"/>
    </source>
</evidence>
<dbReference type="EMBL" id="CP028103">
    <property type="protein sequence ID" value="AVQ31342.1"/>
    <property type="molecule type" value="Genomic_DNA"/>
</dbReference>
<protein>
    <submittedName>
        <fullName evidence="2">Lipopolysaccharide biosynthesis protein</fullName>
    </submittedName>
</protein>
<dbReference type="InterPro" id="IPR011009">
    <property type="entry name" value="Kinase-like_dom_sf"/>
</dbReference>
<dbReference type="RefSeq" id="WP_005947322.1">
    <property type="nucleotide sequence ID" value="NZ_CP028103.1"/>
</dbReference>
<dbReference type="SUPFAM" id="SSF56112">
    <property type="entry name" value="Protein kinase-like (PK-like)"/>
    <property type="match status" value="1"/>
</dbReference>
<accession>A0ABN5JGY0</accession>
<sequence>MKKIKKEVFKGYNIYFLEEEYKMLAEKIIKKEFKEIEKIKDTKRNYVSLIEIDRVKYIYKEPRNEFRIPQRQFMSLFKKGEALTTLVNINKLIDMGFEEFAKPLIAVNIRKRGMINFSFFVMEYVQGEEDRKYLDDIVKKMEEIHKKGYYHGDFNPGNFLVSNGKIRILDTQGKKMGLTRYRAHYDMITMQYDSYEEMKYPYKKDMVYYLAYFIKRFKRLSAIEKIGKIKKNLRDKGWKI</sequence>
<dbReference type="GeneID" id="77468124"/>
<feature type="domain" description="Protein kinase" evidence="1">
    <location>
        <begin position="1"/>
        <end position="240"/>
    </location>
</feature>
<dbReference type="InterPro" id="IPR000719">
    <property type="entry name" value="Prot_kinase_dom"/>
</dbReference>